<dbReference type="AlphaFoldDB" id="A0A2H9PES7"/>
<dbReference type="Proteomes" id="UP000234145">
    <property type="component" value="Unassembled WGS sequence"/>
</dbReference>
<dbReference type="InterPro" id="IPR036390">
    <property type="entry name" value="WH_DNA-bd_sf"/>
</dbReference>
<dbReference type="Pfam" id="PF18765">
    <property type="entry name" value="Polbeta"/>
    <property type="match status" value="1"/>
</dbReference>
<dbReference type="InterPro" id="IPR052548">
    <property type="entry name" value="Type_VII_TA_antitoxin"/>
</dbReference>
<dbReference type="InterPro" id="IPR043519">
    <property type="entry name" value="NT_sf"/>
</dbReference>
<dbReference type="PANTHER" id="PTHR33933">
    <property type="entry name" value="NUCLEOTIDYLTRANSFERASE"/>
    <property type="match status" value="1"/>
</dbReference>
<dbReference type="InterPro" id="IPR041633">
    <property type="entry name" value="Polbeta"/>
</dbReference>
<dbReference type="Gene3D" id="1.10.10.10">
    <property type="entry name" value="Winged helix-like DNA-binding domain superfamily/Winged helix DNA-binding domain"/>
    <property type="match status" value="1"/>
</dbReference>
<organism evidence="2 3">
    <name type="scientific">Candidatus Desantisbacteria bacterium CG_4_10_14_0_8_um_filter_39_17</name>
    <dbReference type="NCBI Taxonomy" id="1974542"/>
    <lineage>
        <taxon>Bacteria</taxon>
        <taxon>Candidatus Desantisiibacteriota</taxon>
    </lineage>
</organism>
<evidence type="ECO:0000259" key="1">
    <source>
        <dbReference type="Pfam" id="PF18765"/>
    </source>
</evidence>
<accession>A0A2H9PES7</accession>
<name>A0A2H9PES7_9BACT</name>
<proteinExistence type="predicted"/>
<protein>
    <recommendedName>
        <fullName evidence="1">Polymerase beta nucleotidyltransferase domain-containing protein</fullName>
    </recommendedName>
</protein>
<dbReference type="InterPro" id="IPR036388">
    <property type="entry name" value="WH-like_DNA-bd_sf"/>
</dbReference>
<dbReference type="SUPFAM" id="SSF46785">
    <property type="entry name" value="Winged helix' DNA-binding domain"/>
    <property type="match status" value="1"/>
</dbReference>
<evidence type="ECO:0000313" key="3">
    <source>
        <dbReference type="Proteomes" id="UP000234145"/>
    </source>
</evidence>
<feature type="domain" description="Polymerase beta nucleotidyltransferase" evidence="1">
    <location>
        <begin position="106"/>
        <end position="186"/>
    </location>
</feature>
<reference evidence="3" key="1">
    <citation type="submission" date="2017-09" db="EMBL/GenBank/DDBJ databases">
        <title>Depth-based differentiation of microbial function through sediment-hosted aquifers and enrichment of novel symbionts in the deep terrestrial subsurface.</title>
        <authorList>
            <person name="Probst A.J."/>
            <person name="Ladd B."/>
            <person name="Jarett J.K."/>
            <person name="Geller-Mcgrath D.E."/>
            <person name="Sieber C.M.K."/>
            <person name="Emerson J.B."/>
            <person name="Anantharaman K."/>
            <person name="Thomas B.C."/>
            <person name="Malmstrom R."/>
            <person name="Stieglmeier M."/>
            <person name="Klingl A."/>
            <person name="Woyke T."/>
            <person name="Ryan C.M."/>
            <person name="Banfield J.F."/>
        </authorList>
    </citation>
    <scope>NUCLEOTIDE SEQUENCE [LARGE SCALE GENOMIC DNA]</scope>
</reference>
<dbReference type="SUPFAM" id="SSF81301">
    <property type="entry name" value="Nucleotidyltransferase"/>
    <property type="match status" value="1"/>
</dbReference>
<gene>
    <name evidence="2" type="ORF">COY51_00220</name>
</gene>
<comment type="caution">
    <text evidence="2">The sequence shown here is derived from an EMBL/GenBank/DDBJ whole genome shotgun (WGS) entry which is preliminary data.</text>
</comment>
<dbReference type="PANTHER" id="PTHR33933:SF1">
    <property type="entry name" value="PROTEIN ADENYLYLTRANSFERASE MNTA-RELATED"/>
    <property type="match status" value="1"/>
</dbReference>
<dbReference type="EMBL" id="PFMS01000005">
    <property type="protein sequence ID" value="PIZ17403.1"/>
    <property type="molecule type" value="Genomic_DNA"/>
</dbReference>
<dbReference type="CDD" id="cd05403">
    <property type="entry name" value="NT_KNTase_like"/>
    <property type="match status" value="1"/>
</dbReference>
<sequence>MNKGDNIMNDQKIKKYLYHQAPLKILSFFSNHPGIVFCANEVSKMTKCSKGATNQILRLLLKLDILSRERKGNLFLYKLNTDNFILKQFKIFENLLGLQKLVKEIQKYCYEVILFGSRADGSNDEKSDIDLFIRTEYKKELRRIIGKYETIDVRYQVIIQDPLEFASSKKEDSVFHRQVKKGITLWRGKPSYGEI</sequence>
<dbReference type="Gene3D" id="3.30.460.10">
    <property type="entry name" value="Beta Polymerase, domain 2"/>
    <property type="match status" value="1"/>
</dbReference>
<evidence type="ECO:0000313" key="2">
    <source>
        <dbReference type="EMBL" id="PIZ17403.1"/>
    </source>
</evidence>